<sequence length="202" mass="22510">VNRGFRLAIRAVDSREHKTKASEEKTMPGAWLYSPPSLNAALKTELKRRGWSSHREKCDYPTEFYEPDYAPTPLKKGAYREMDFVKRKLGVEVQFGKYSFMVYNVAAKMTIFRNLGVIDAGIEIVPVRSFVEEFSTGVSYYEQFLWDLEKRGVSNIDVPVLVIGIDATPAVDPGVRPTQSATSSHGSQRTLPGPKSSAGDGV</sequence>
<feature type="region of interest" description="Disordered" evidence="1">
    <location>
        <begin position="173"/>
        <end position="202"/>
    </location>
</feature>
<dbReference type="InterPro" id="IPR011338">
    <property type="entry name" value="BamHI/BglII/BstY"/>
</dbReference>
<proteinExistence type="predicted"/>
<keyword evidence="2" id="KW-0255">Endonuclease</keyword>
<dbReference type="EC" id="2.1.1.72" evidence="2"/>
<reference evidence="2" key="1">
    <citation type="submission" date="2013-08" db="EMBL/GenBank/DDBJ databases">
        <authorList>
            <person name="Mendez C."/>
            <person name="Richter M."/>
            <person name="Ferrer M."/>
            <person name="Sanchez J."/>
        </authorList>
    </citation>
    <scope>NUCLEOTIDE SEQUENCE</scope>
</reference>
<keyword evidence="2" id="KW-0489">Methyltransferase</keyword>
<dbReference type="GO" id="GO:0000287">
    <property type="term" value="F:magnesium ion binding"/>
    <property type="evidence" value="ECO:0007669"/>
    <property type="project" value="InterPro"/>
</dbReference>
<gene>
    <name evidence="2" type="ORF">B1B_16343</name>
</gene>
<dbReference type="InterPro" id="IPR011335">
    <property type="entry name" value="Restrct_endonuc-II-like"/>
</dbReference>
<feature type="compositionally biased region" description="Polar residues" evidence="1">
    <location>
        <begin position="177"/>
        <end position="190"/>
    </location>
</feature>
<dbReference type="EMBL" id="AUZY01010872">
    <property type="protein sequence ID" value="EQD36907.1"/>
    <property type="molecule type" value="Genomic_DNA"/>
</dbReference>
<dbReference type="GO" id="GO:0009036">
    <property type="term" value="F:type II site-specific deoxyribonuclease activity"/>
    <property type="evidence" value="ECO:0007669"/>
    <property type="project" value="InterPro"/>
</dbReference>
<dbReference type="AlphaFoldDB" id="T0YY81"/>
<dbReference type="GO" id="GO:0009307">
    <property type="term" value="P:DNA restriction-modification system"/>
    <property type="evidence" value="ECO:0007669"/>
    <property type="project" value="InterPro"/>
</dbReference>
<name>T0YY81_9ZZZZ</name>
<dbReference type="SUPFAM" id="SSF52980">
    <property type="entry name" value="Restriction endonuclease-like"/>
    <property type="match status" value="1"/>
</dbReference>
<dbReference type="CDD" id="cd22317">
    <property type="entry name" value="BstYI-like"/>
    <property type="match status" value="1"/>
</dbReference>
<protein>
    <submittedName>
        <fullName evidence="2">Restriction endonuclease, type II, BglII</fullName>
        <ecNumber evidence="2">2.1.1.72</ecNumber>
    </submittedName>
</protein>
<keyword evidence="2" id="KW-0378">Hydrolase</keyword>
<dbReference type="InterPro" id="IPR015278">
    <property type="entry name" value="BglII-like"/>
</dbReference>
<keyword evidence="2" id="KW-0808">Transferase</keyword>
<dbReference type="GO" id="GO:0009007">
    <property type="term" value="F:site-specific DNA-methyltransferase (adenine-specific) activity"/>
    <property type="evidence" value="ECO:0007669"/>
    <property type="project" value="UniProtKB-EC"/>
</dbReference>
<dbReference type="Pfam" id="PF09195">
    <property type="entry name" value="Endonuc-BglII"/>
    <property type="match status" value="1"/>
</dbReference>
<evidence type="ECO:0000313" key="2">
    <source>
        <dbReference type="EMBL" id="EQD36907.1"/>
    </source>
</evidence>
<dbReference type="GO" id="GO:0003677">
    <property type="term" value="F:DNA binding"/>
    <property type="evidence" value="ECO:0007669"/>
    <property type="project" value="InterPro"/>
</dbReference>
<evidence type="ECO:0000256" key="1">
    <source>
        <dbReference type="SAM" id="MobiDB-lite"/>
    </source>
</evidence>
<reference evidence="2" key="2">
    <citation type="journal article" date="2014" name="ISME J.">
        <title>Microbial stratification in low pH oxic and suboxic macroscopic growths along an acid mine drainage.</title>
        <authorList>
            <person name="Mendez-Garcia C."/>
            <person name="Mesa V."/>
            <person name="Sprenger R.R."/>
            <person name="Richter M."/>
            <person name="Diez M.S."/>
            <person name="Solano J."/>
            <person name="Bargiela R."/>
            <person name="Golyshina O.V."/>
            <person name="Manteca A."/>
            <person name="Ramos J.L."/>
            <person name="Gallego J.R."/>
            <person name="Llorente I."/>
            <person name="Martins Dos Santos V.A."/>
            <person name="Jensen O.N."/>
            <person name="Pelaez A.I."/>
            <person name="Sanchez J."/>
            <person name="Ferrer M."/>
        </authorList>
    </citation>
    <scope>NUCLEOTIDE SEQUENCE</scope>
</reference>
<dbReference type="Gene3D" id="3.40.91.20">
    <property type="match status" value="1"/>
</dbReference>
<organism evidence="2">
    <name type="scientific">mine drainage metagenome</name>
    <dbReference type="NCBI Taxonomy" id="410659"/>
    <lineage>
        <taxon>unclassified sequences</taxon>
        <taxon>metagenomes</taxon>
        <taxon>ecological metagenomes</taxon>
    </lineage>
</organism>
<dbReference type="GO" id="GO:0032259">
    <property type="term" value="P:methylation"/>
    <property type="evidence" value="ECO:0007669"/>
    <property type="project" value="UniProtKB-KW"/>
</dbReference>
<feature type="non-terminal residue" evidence="2">
    <location>
        <position position="1"/>
    </location>
</feature>
<accession>T0YY81</accession>
<comment type="caution">
    <text evidence="2">The sequence shown here is derived from an EMBL/GenBank/DDBJ whole genome shotgun (WGS) entry which is preliminary data.</text>
</comment>
<keyword evidence="2" id="KW-0540">Nuclease</keyword>